<organism evidence="2 3">
    <name type="scientific">Noviherbaspirillum saxi</name>
    <dbReference type="NCBI Taxonomy" id="2320863"/>
    <lineage>
        <taxon>Bacteria</taxon>
        <taxon>Pseudomonadati</taxon>
        <taxon>Pseudomonadota</taxon>
        <taxon>Betaproteobacteria</taxon>
        <taxon>Burkholderiales</taxon>
        <taxon>Oxalobacteraceae</taxon>
        <taxon>Noviherbaspirillum</taxon>
    </lineage>
</organism>
<protein>
    <recommendedName>
        <fullName evidence="4">DUF1127 domain-containing protein</fullName>
    </recommendedName>
</protein>
<accession>A0A3A3FJ85</accession>
<keyword evidence="3" id="KW-1185">Reference proteome</keyword>
<proteinExistence type="predicted"/>
<comment type="caution">
    <text evidence="2">The sequence shown here is derived from an EMBL/GenBank/DDBJ whole genome shotgun (WGS) entry which is preliminary data.</text>
</comment>
<sequence>MMRPGQLRGVTMMVRLLNLMALLKRQLSGPSTRHEQELRGMSSQELNDLGIGASEIPYLLQTADQTPDHCASKPRAAVKGRTSSGKHSCPGQHHTLGLPSGT</sequence>
<evidence type="ECO:0008006" key="4">
    <source>
        <dbReference type="Google" id="ProtNLM"/>
    </source>
</evidence>
<gene>
    <name evidence="2" type="ORF">D3871_18120</name>
</gene>
<name>A0A3A3FJ85_9BURK</name>
<dbReference type="Proteomes" id="UP000265955">
    <property type="component" value="Unassembled WGS sequence"/>
</dbReference>
<dbReference type="EMBL" id="QYUO01000002">
    <property type="protein sequence ID" value="RJF95347.1"/>
    <property type="molecule type" value="Genomic_DNA"/>
</dbReference>
<dbReference type="AlphaFoldDB" id="A0A3A3FJ85"/>
<evidence type="ECO:0000313" key="2">
    <source>
        <dbReference type="EMBL" id="RJF95347.1"/>
    </source>
</evidence>
<evidence type="ECO:0000256" key="1">
    <source>
        <dbReference type="SAM" id="MobiDB-lite"/>
    </source>
</evidence>
<feature type="region of interest" description="Disordered" evidence="1">
    <location>
        <begin position="66"/>
        <end position="102"/>
    </location>
</feature>
<evidence type="ECO:0000313" key="3">
    <source>
        <dbReference type="Proteomes" id="UP000265955"/>
    </source>
</evidence>
<reference evidence="3" key="1">
    <citation type="submission" date="2018-09" db="EMBL/GenBank/DDBJ databases">
        <authorList>
            <person name="Zhu H."/>
        </authorList>
    </citation>
    <scope>NUCLEOTIDE SEQUENCE [LARGE SCALE GENOMIC DNA]</scope>
    <source>
        <strain evidence="3">K1R23-30</strain>
    </source>
</reference>